<proteinExistence type="predicted"/>
<protein>
    <recommendedName>
        <fullName evidence="3">F-box domain-containing protein</fullName>
    </recommendedName>
</protein>
<evidence type="ECO:0000313" key="1">
    <source>
        <dbReference type="EMBL" id="TFK22652.1"/>
    </source>
</evidence>
<dbReference type="AlphaFoldDB" id="A0A5C3KQG1"/>
<reference evidence="1 2" key="1">
    <citation type="journal article" date="2019" name="Nat. Ecol. Evol.">
        <title>Megaphylogeny resolves global patterns of mushroom evolution.</title>
        <authorList>
            <person name="Varga T."/>
            <person name="Krizsan K."/>
            <person name="Foldi C."/>
            <person name="Dima B."/>
            <person name="Sanchez-Garcia M."/>
            <person name="Sanchez-Ramirez S."/>
            <person name="Szollosi G.J."/>
            <person name="Szarkandi J.G."/>
            <person name="Papp V."/>
            <person name="Albert L."/>
            <person name="Andreopoulos W."/>
            <person name="Angelini C."/>
            <person name="Antonin V."/>
            <person name="Barry K.W."/>
            <person name="Bougher N.L."/>
            <person name="Buchanan P."/>
            <person name="Buyck B."/>
            <person name="Bense V."/>
            <person name="Catcheside P."/>
            <person name="Chovatia M."/>
            <person name="Cooper J."/>
            <person name="Damon W."/>
            <person name="Desjardin D."/>
            <person name="Finy P."/>
            <person name="Geml J."/>
            <person name="Haridas S."/>
            <person name="Hughes K."/>
            <person name="Justo A."/>
            <person name="Karasinski D."/>
            <person name="Kautmanova I."/>
            <person name="Kiss B."/>
            <person name="Kocsube S."/>
            <person name="Kotiranta H."/>
            <person name="LaButti K.M."/>
            <person name="Lechner B.E."/>
            <person name="Liimatainen K."/>
            <person name="Lipzen A."/>
            <person name="Lukacs Z."/>
            <person name="Mihaltcheva S."/>
            <person name="Morgado L.N."/>
            <person name="Niskanen T."/>
            <person name="Noordeloos M.E."/>
            <person name="Ohm R.A."/>
            <person name="Ortiz-Santana B."/>
            <person name="Ovrebo C."/>
            <person name="Racz N."/>
            <person name="Riley R."/>
            <person name="Savchenko A."/>
            <person name="Shiryaev A."/>
            <person name="Soop K."/>
            <person name="Spirin V."/>
            <person name="Szebenyi C."/>
            <person name="Tomsovsky M."/>
            <person name="Tulloss R.E."/>
            <person name="Uehling J."/>
            <person name="Grigoriev I.V."/>
            <person name="Vagvolgyi C."/>
            <person name="Papp T."/>
            <person name="Martin F.M."/>
            <person name="Miettinen O."/>
            <person name="Hibbett D.S."/>
            <person name="Nagy L.G."/>
        </authorList>
    </citation>
    <scope>NUCLEOTIDE SEQUENCE [LARGE SCALE GENOMIC DNA]</scope>
    <source>
        <strain evidence="1 2">CBS 121175</strain>
    </source>
</reference>
<dbReference type="Proteomes" id="UP000307440">
    <property type="component" value="Unassembled WGS sequence"/>
</dbReference>
<dbReference type="OrthoDB" id="3232644at2759"/>
<sequence>MSEVTATSMTDLPLELLIKILRQATLPESGLDPTSEGEGLYYTSTRKFALPNSWEYKHNMATKRTLVRVCKLWNSVATPYLQEHLQITRPQQLELIHARIAGSSDHPNLFTKLTRRLDFSLNERYHMSPFITADTTRQVYWKLEDILSGLPNLLTLILVRSSEFSGSSMMGKRGTCLLNAASCNLEHLYWIEDSAPWSTVVEDRHAWLYFMSGHRKLRSARCPFPDRVWPGDAPHGLNAFTTGCMLEEIALPNSSMSVLYADLLSSSPSRHSLNNLVYLKNTFSSQAGQSNSVWDPFLSAHGRRVVSLHIAFPWPKVISYVTSTAVCPNLQTLVIHQATNLGFSSIAQVRHPILETICIKISQPQISNKGISFITSNVLRAKHGLPALKTLQFLDEKAVKHFRVHLPKKLNQMVVGLDAIGVAVKDARGGRVCTVDFPSKPKSFRGVPDEN</sequence>
<accession>A0A5C3KQG1</accession>
<dbReference type="EMBL" id="ML210235">
    <property type="protein sequence ID" value="TFK22652.1"/>
    <property type="molecule type" value="Genomic_DNA"/>
</dbReference>
<evidence type="ECO:0000313" key="2">
    <source>
        <dbReference type="Proteomes" id="UP000307440"/>
    </source>
</evidence>
<organism evidence="1 2">
    <name type="scientific">Coprinopsis marcescibilis</name>
    <name type="common">Agaric fungus</name>
    <name type="synonym">Psathyrella marcescibilis</name>
    <dbReference type="NCBI Taxonomy" id="230819"/>
    <lineage>
        <taxon>Eukaryota</taxon>
        <taxon>Fungi</taxon>
        <taxon>Dikarya</taxon>
        <taxon>Basidiomycota</taxon>
        <taxon>Agaricomycotina</taxon>
        <taxon>Agaricomycetes</taxon>
        <taxon>Agaricomycetidae</taxon>
        <taxon>Agaricales</taxon>
        <taxon>Agaricineae</taxon>
        <taxon>Psathyrellaceae</taxon>
        <taxon>Coprinopsis</taxon>
    </lineage>
</organism>
<keyword evidence="2" id="KW-1185">Reference proteome</keyword>
<name>A0A5C3KQG1_COPMA</name>
<evidence type="ECO:0008006" key="3">
    <source>
        <dbReference type="Google" id="ProtNLM"/>
    </source>
</evidence>
<gene>
    <name evidence="1" type="ORF">FA15DRAFT_757816</name>
</gene>